<feature type="compositionally biased region" description="Low complexity" evidence="1">
    <location>
        <begin position="46"/>
        <end position="59"/>
    </location>
</feature>
<proteinExistence type="predicted"/>
<dbReference type="AlphaFoldDB" id="A0A167LNT2"/>
<feature type="region of interest" description="Disordered" evidence="1">
    <location>
        <begin position="46"/>
        <end position="66"/>
    </location>
</feature>
<accession>A0A167LNT2</accession>
<sequence length="66" mass="7739">MFIKSAKADESESFSKEVLLKGDDCKAFACHKAPVRRSRQRFSYEQQLLQQPQPQQQQQTWHLATE</sequence>
<dbReference type="RefSeq" id="XP_018288854.1">
    <property type="nucleotide sequence ID" value="XM_018431999.1"/>
</dbReference>
<gene>
    <name evidence="2" type="ORF">PHYBLDRAFT_148035</name>
</gene>
<evidence type="ECO:0000313" key="2">
    <source>
        <dbReference type="EMBL" id="OAD70814.1"/>
    </source>
</evidence>
<name>A0A167LNT2_PHYB8</name>
<evidence type="ECO:0000313" key="3">
    <source>
        <dbReference type="Proteomes" id="UP000077315"/>
    </source>
</evidence>
<dbReference type="GeneID" id="28992905"/>
<keyword evidence="3" id="KW-1185">Reference proteome</keyword>
<evidence type="ECO:0000256" key="1">
    <source>
        <dbReference type="SAM" id="MobiDB-lite"/>
    </source>
</evidence>
<dbReference type="InParanoid" id="A0A167LNT2"/>
<protein>
    <submittedName>
        <fullName evidence="2">Uncharacterized protein</fullName>
    </submittedName>
</protein>
<dbReference type="Proteomes" id="UP000077315">
    <property type="component" value="Unassembled WGS sequence"/>
</dbReference>
<organism evidence="2 3">
    <name type="scientific">Phycomyces blakesleeanus (strain ATCC 8743b / DSM 1359 / FGSC 10004 / NBRC 33097 / NRRL 1555)</name>
    <dbReference type="NCBI Taxonomy" id="763407"/>
    <lineage>
        <taxon>Eukaryota</taxon>
        <taxon>Fungi</taxon>
        <taxon>Fungi incertae sedis</taxon>
        <taxon>Mucoromycota</taxon>
        <taxon>Mucoromycotina</taxon>
        <taxon>Mucoromycetes</taxon>
        <taxon>Mucorales</taxon>
        <taxon>Phycomycetaceae</taxon>
        <taxon>Phycomyces</taxon>
    </lineage>
</organism>
<reference evidence="3" key="1">
    <citation type="submission" date="2015-06" db="EMBL/GenBank/DDBJ databases">
        <title>Expansion of signal transduction pathways in fungi by whole-genome duplication.</title>
        <authorList>
            <consortium name="DOE Joint Genome Institute"/>
            <person name="Corrochano L.M."/>
            <person name="Kuo A."/>
            <person name="Marcet-Houben M."/>
            <person name="Polaino S."/>
            <person name="Salamov A."/>
            <person name="Villalobos J.M."/>
            <person name="Alvarez M.I."/>
            <person name="Avalos J."/>
            <person name="Benito E.P."/>
            <person name="Benoit I."/>
            <person name="Burger G."/>
            <person name="Camino L.P."/>
            <person name="Canovas D."/>
            <person name="Cerda-Olmedo E."/>
            <person name="Cheng J.-F."/>
            <person name="Dominguez A."/>
            <person name="Elias M."/>
            <person name="Eslava A.P."/>
            <person name="Glaser F."/>
            <person name="Grimwood J."/>
            <person name="Gutierrez G."/>
            <person name="Heitman J."/>
            <person name="Henrissat B."/>
            <person name="Iturriaga E.A."/>
            <person name="Lang B.F."/>
            <person name="Lavin J.L."/>
            <person name="Lee S."/>
            <person name="Li W."/>
            <person name="Lindquist E."/>
            <person name="Lopez-Garcia S."/>
            <person name="Luque E.M."/>
            <person name="Marcos A.T."/>
            <person name="Martin J."/>
            <person name="McCluskey K."/>
            <person name="Medina H.R."/>
            <person name="Miralles-Duran A."/>
            <person name="Miyazaki A."/>
            <person name="Munoz-Torres E."/>
            <person name="Oguiza J.A."/>
            <person name="Ohm R."/>
            <person name="Olmedo M."/>
            <person name="Orejas M."/>
            <person name="Ortiz-Castellanos L."/>
            <person name="Pisabarro A.G."/>
            <person name="Rodriguez-Romero J."/>
            <person name="Ruiz-Herrera J."/>
            <person name="Ruiz-Vazquez R."/>
            <person name="Sanz C."/>
            <person name="Schackwitz W."/>
            <person name="Schmutz J."/>
            <person name="Shahriari M."/>
            <person name="Shelest E."/>
            <person name="Silva-Franco F."/>
            <person name="Soanes D."/>
            <person name="Syed K."/>
            <person name="Tagua V.G."/>
            <person name="Talbot N.J."/>
            <person name="Thon M."/>
            <person name="De vries R.P."/>
            <person name="Wiebenga A."/>
            <person name="Yadav J.S."/>
            <person name="Braun E.L."/>
            <person name="Baker S."/>
            <person name="Garre V."/>
            <person name="Horwitz B."/>
            <person name="Torres-Martinez S."/>
            <person name="Idnurm A."/>
            <person name="Herrera-Estrella A."/>
            <person name="Gabaldon T."/>
            <person name="Grigoriev I.V."/>
        </authorList>
    </citation>
    <scope>NUCLEOTIDE SEQUENCE [LARGE SCALE GENOMIC DNA]</scope>
    <source>
        <strain evidence="3">NRRL 1555(-)</strain>
    </source>
</reference>
<dbReference type="EMBL" id="KV440987">
    <property type="protein sequence ID" value="OAD70814.1"/>
    <property type="molecule type" value="Genomic_DNA"/>
</dbReference>
<dbReference type="VEuPathDB" id="FungiDB:PHYBLDRAFT_148035"/>